<feature type="chain" id="PRO_5013019890" description="TonB protein C-terminal" evidence="1">
    <location>
        <begin position="22"/>
        <end position="113"/>
    </location>
</feature>
<gene>
    <name evidence="2" type="ORF">SAMN04488513_103193</name>
</gene>
<evidence type="ECO:0000256" key="1">
    <source>
        <dbReference type="SAM" id="SignalP"/>
    </source>
</evidence>
<keyword evidence="3" id="KW-1185">Reference proteome</keyword>
<evidence type="ECO:0000313" key="3">
    <source>
        <dbReference type="Proteomes" id="UP000184543"/>
    </source>
</evidence>
<organism evidence="2 3">
    <name type="scientific">Pseudozobellia thermophila</name>
    <dbReference type="NCBI Taxonomy" id="192903"/>
    <lineage>
        <taxon>Bacteria</taxon>
        <taxon>Pseudomonadati</taxon>
        <taxon>Bacteroidota</taxon>
        <taxon>Flavobacteriia</taxon>
        <taxon>Flavobacteriales</taxon>
        <taxon>Flavobacteriaceae</taxon>
        <taxon>Pseudozobellia</taxon>
    </lineage>
</organism>
<proteinExistence type="predicted"/>
<evidence type="ECO:0008006" key="4">
    <source>
        <dbReference type="Google" id="ProtNLM"/>
    </source>
</evidence>
<dbReference type="AlphaFoldDB" id="A0A1M6HUX8"/>
<dbReference type="OrthoDB" id="1438042at2"/>
<keyword evidence="1" id="KW-0732">Signal</keyword>
<dbReference type="RefSeq" id="WP_072993379.1">
    <property type="nucleotide sequence ID" value="NZ_FQYU01000003.1"/>
</dbReference>
<protein>
    <recommendedName>
        <fullName evidence="4">TonB protein C-terminal</fullName>
    </recommendedName>
</protein>
<dbReference type="EMBL" id="FQYU01000003">
    <property type="protein sequence ID" value="SHJ26005.1"/>
    <property type="molecule type" value="Genomic_DNA"/>
</dbReference>
<reference evidence="3" key="1">
    <citation type="submission" date="2016-11" db="EMBL/GenBank/DDBJ databases">
        <authorList>
            <person name="Varghese N."/>
            <person name="Submissions S."/>
        </authorList>
    </citation>
    <scope>NUCLEOTIDE SEQUENCE [LARGE SCALE GENOMIC DNA]</scope>
    <source>
        <strain evidence="3">DSM 19858</strain>
    </source>
</reference>
<evidence type="ECO:0000313" key="2">
    <source>
        <dbReference type="EMBL" id="SHJ26005.1"/>
    </source>
</evidence>
<name>A0A1M6HUX8_9FLAO</name>
<dbReference type="Proteomes" id="UP000184543">
    <property type="component" value="Unassembled WGS sequence"/>
</dbReference>
<sequence length="113" mass="12921">MKKIIFMLIATVAFNSGYLMAADSEWNYPGPSKAVATQVYKMLEVPSIPDEIRGHRAEVRLAVDRGNYLRILTIETDSKPLEDFIRKNVDFQRLAKGTYEQGVVYRIPVEVKQ</sequence>
<feature type="signal peptide" evidence="1">
    <location>
        <begin position="1"/>
        <end position="21"/>
    </location>
</feature>
<accession>A0A1M6HUX8</accession>